<dbReference type="Proteomes" id="UP000472839">
    <property type="component" value="Unassembled WGS sequence"/>
</dbReference>
<dbReference type="GO" id="GO:0016020">
    <property type="term" value="C:membrane"/>
    <property type="evidence" value="ECO:0007669"/>
    <property type="project" value="InterPro"/>
</dbReference>
<accession>A0A6L4WNG4</accession>
<evidence type="ECO:0000256" key="2">
    <source>
        <dbReference type="PROSITE-ProRule" id="PRU00284"/>
    </source>
</evidence>
<feature type="domain" description="Methyl-accepting transducer" evidence="3">
    <location>
        <begin position="25"/>
        <end position="261"/>
    </location>
</feature>
<evidence type="ECO:0000313" key="5">
    <source>
        <dbReference type="Proteomes" id="UP000472839"/>
    </source>
</evidence>
<name>A0A6L4WNG4_9BACT</name>
<reference evidence="4 5" key="1">
    <citation type="submission" date="2019-10" db="EMBL/GenBank/DDBJ databases">
        <title>Poseidonibacter ostreae sp. nov., isolated from the gut of the Ostrea denselamellosa.</title>
        <authorList>
            <person name="Choi A."/>
        </authorList>
    </citation>
    <scope>NUCLEOTIDE SEQUENCE [LARGE SCALE GENOMIC DNA]</scope>
    <source>
        <strain evidence="4 5">SJOD-M-33</strain>
    </source>
</reference>
<protein>
    <recommendedName>
        <fullName evidence="3">Methyl-accepting transducer domain-containing protein</fullName>
    </recommendedName>
</protein>
<dbReference type="RefSeq" id="WP_152241090.1">
    <property type="nucleotide sequence ID" value="NZ_WFKI01000071.1"/>
</dbReference>
<dbReference type="SMART" id="SM00283">
    <property type="entry name" value="MA"/>
    <property type="match status" value="1"/>
</dbReference>
<organism evidence="4 5">
    <name type="scientific">Poseidonibacter ostreae</name>
    <dbReference type="NCBI Taxonomy" id="2654171"/>
    <lineage>
        <taxon>Bacteria</taxon>
        <taxon>Pseudomonadati</taxon>
        <taxon>Campylobacterota</taxon>
        <taxon>Epsilonproteobacteria</taxon>
        <taxon>Campylobacterales</taxon>
        <taxon>Arcobacteraceae</taxon>
        <taxon>Poseidonibacter</taxon>
    </lineage>
</organism>
<evidence type="ECO:0000313" key="4">
    <source>
        <dbReference type="EMBL" id="KAB7885042.1"/>
    </source>
</evidence>
<keyword evidence="1 2" id="KW-0807">Transducer</keyword>
<sequence>MSIEEIDSQELEQLRQKAKLFDKLNLNESLNIAQDITNNAINVNSASKTRLSEVENIEQLVNTFINHSNEIQTMSDDSLNSAKLASQESTSIITLVEELFDLINNMSNAIDEFSHTIEELNDKNNSITDLVKENDKISMQTNLLAINAAIEASKAKEYGRGFAIVATEVKKLAASSKESTLNIGNEIDNIKEMTSSVTNKNEAVQVLVKNSVEISKDAILKLKNLILVANQNSENSNSISCNVNQQLQSSDTIKNKIHNVVEDTRKAINGSQTNIHLGQTLIQTLES</sequence>
<comment type="caution">
    <text evidence="4">The sequence shown here is derived from an EMBL/GenBank/DDBJ whole genome shotgun (WGS) entry which is preliminary data.</text>
</comment>
<dbReference type="AlphaFoldDB" id="A0A6L4WNG4"/>
<dbReference type="PANTHER" id="PTHR32089:SF112">
    <property type="entry name" value="LYSOZYME-LIKE PROTEIN-RELATED"/>
    <property type="match status" value="1"/>
</dbReference>
<gene>
    <name evidence="4" type="ORF">GBG19_14910</name>
</gene>
<dbReference type="PROSITE" id="PS50111">
    <property type="entry name" value="CHEMOTAXIS_TRANSDUC_2"/>
    <property type="match status" value="1"/>
</dbReference>
<dbReference type="Gene3D" id="1.10.287.950">
    <property type="entry name" value="Methyl-accepting chemotaxis protein"/>
    <property type="match status" value="1"/>
</dbReference>
<dbReference type="Pfam" id="PF00015">
    <property type="entry name" value="MCPsignal"/>
    <property type="match status" value="1"/>
</dbReference>
<dbReference type="PANTHER" id="PTHR32089">
    <property type="entry name" value="METHYL-ACCEPTING CHEMOTAXIS PROTEIN MCPB"/>
    <property type="match status" value="1"/>
</dbReference>
<dbReference type="GO" id="GO:0007165">
    <property type="term" value="P:signal transduction"/>
    <property type="evidence" value="ECO:0007669"/>
    <property type="project" value="UniProtKB-KW"/>
</dbReference>
<evidence type="ECO:0000259" key="3">
    <source>
        <dbReference type="PROSITE" id="PS50111"/>
    </source>
</evidence>
<dbReference type="EMBL" id="WFKK01000066">
    <property type="protein sequence ID" value="KAB7885042.1"/>
    <property type="molecule type" value="Genomic_DNA"/>
</dbReference>
<dbReference type="InterPro" id="IPR004089">
    <property type="entry name" value="MCPsignal_dom"/>
</dbReference>
<evidence type="ECO:0000256" key="1">
    <source>
        <dbReference type="ARBA" id="ARBA00023224"/>
    </source>
</evidence>
<proteinExistence type="predicted"/>
<dbReference type="SUPFAM" id="SSF58104">
    <property type="entry name" value="Methyl-accepting chemotaxis protein (MCP) signaling domain"/>
    <property type="match status" value="1"/>
</dbReference>